<dbReference type="GO" id="GO:0005634">
    <property type="term" value="C:nucleus"/>
    <property type="evidence" value="ECO:0007669"/>
    <property type="project" value="UniProtKB-SubCell"/>
</dbReference>
<feature type="coiled-coil region" evidence="12">
    <location>
        <begin position="242"/>
        <end position="402"/>
    </location>
</feature>
<evidence type="ECO:0000256" key="11">
    <source>
        <dbReference type="RuleBase" id="RU368072"/>
    </source>
</evidence>
<dbReference type="Pfam" id="PF03801">
    <property type="entry name" value="Ndc80_HEC"/>
    <property type="match status" value="1"/>
</dbReference>
<evidence type="ECO:0000259" key="14">
    <source>
        <dbReference type="Pfam" id="PF18077"/>
    </source>
</evidence>
<dbReference type="Gene3D" id="6.10.250.1950">
    <property type="match status" value="1"/>
</dbReference>
<dbReference type="InterPro" id="IPR038273">
    <property type="entry name" value="Ndc80_sf"/>
</dbReference>
<dbReference type="InterPro" id="IPR055260">
    <property type="entry name" value="Ndc80_CH"/>
</dbReference>
<comment type="subcellular location">
    <subcellularLocation>
        <location evidence="11">Chromosome</location>
        <location evidence="11">Centromere</location>
        <location evidence="11">Kinetochore</location>
    </subcellularLocation>
    <subcellularLocation>
        <location evidence="11">Nucleus</location>
    </subcellularLocation>
</comment>
<keyword evidence="6 12" id="KW-0175">Coiled coil</keyword>
<dbReference type="InterPro" id="IPR040967">
    <property type="entry name" value="DUF5595"/>
</dbReference>
<evidence type="ECO:0000256" key="7">
    <source>
        <dbReference type="ARBA" id="ARBA00023242"/>
    </source>
</evidence>
<keyword evidence="2 11" id="KW-0158">Chromosome</keyword>
<dbReference type="Pfam" id="PF18077">
    <property type="entry name" value="DUF5595"/>
    <property type="match status" value="1"/>
</dbReference>
<comment type="caution">
    <text evidence="16">The sequence shown here is derived from an EMBL/GenBank/DDBJ whole genome shotgun (WGS) entry which is preliminary data.</text>
</comment>
<evidence type="ECO:0000313" key="17">
    <source>
        <dbReference type="Proteomes" id="UP000551758"/>
    </source>
</evidence>
<dbReference type="AlphaFoldDB" id="A0A7J7EU36"/>
<dbReference type="PANTHER" id="PTHR10643">
    <property type="entry name" value="KINETOCHORE PROTEIN NDC80"/>
    <property type="match status" value="1"/>
</dbReference>
<keyword evidence="17" id="KW-1185">Reference proteome</keyword>
<dbReference type="EMBL" id="JACDTQ010002401">
    <property type="protein sequence ID" value="KAF5919191.1"/>
    <property type="molecule type" value="Genomic_DNA"/>
</dbReference>
<keyword evidence="4 11" id="KW-0498">Mitosis</keyword>
<evidence type="ECO:0000256" key="12">
    <source>
        <dbReference type="SAM" id="Coils"/>
    </source>
</evidence>
<feature type="domain" description="Kinetochore protein NDC80 loop region" evidence="15">
    <location>
        <begin position="379"/>
        <end position="623"/>
    </location>
</feature>
<evidence type="ECO:0000256" key="9">
    <source>
        <dbReference type="ARBA" id="ARBA00023328"/>
    </source>
</evidence>
<evidence type="ECO:0000256" key="1">
    <source>
        <dbReference type="ARBA" id="ARBA00007050"/>
    </source>
</evidence>
<dbReference type="Pfam" id="PF24487">
    <property type="entry name" value="NDC80_loop"/>
    <property type="match status" value="1"/>
</dbReference>
<dbReference type="GO" id="GO:0051301">
    <property type="term" value="P:cell division"/>
    <property type="evidence" value="ECO:0007669"/>
    <property type="project" value="UniProtKB-UniRule"/>
</dbReference>
<dbReference type="InterPro" id="IPR057091">
    <property type="entry name" value="NDC80_loop"/>
</dbReference>
<comment type="function">
    <text evidence="10">Acts as a component of the essential kinetochore-associated NDC80 complex, which is required for chromosome segregation and spindle checkpoint activity. Required for kinetochore integrity and the organization of stable microtubule binding sites in the outer plate of the kinetochore. The NDC80 complex synergistically enhances the affinity of the SKA1 complex for microtubules and may allow the NDC80 complex to track depolymerizing microtubules. Plays a role in chromosome congression and is essential for the end-on attachment of the kinetochores to spindle microtubules.</text>
</comment>
<feature type="coiled-coil region" evidence="12">
    <location>
        <begin position="467"/>
        <end position="584"/>
    </location>
</feature>
<dbReference type="Proteomes" id="UP000551758">
    <property type="component" value="Unassembled WGS sequence"/>
</dbReference>
<evidence type="ECO:0000256" key="2">
    <source>
        <dbReference type="ARBA" id="ARBA00022454"/>
    </source>
</evidence>
<keyword evidence="3 11" id="KW-0132">Cell division</keyword>
<gene>
    <name evidence="16" type="ORF">HPG69_003831</name>
</gene>
<dbReference type="FunFam" id="1.10.418.30:FF:000002">
    <property type="entry name" value="NDC80, kinetochore complex component"/>
    <property type="match status" value="1"/>
</dbReference>
<dbReference type="GO" id="GO:0051315">
    <property type="term" value="P:attachment of mitotic spindle microtubules to kinetochore"/>
    <property type="evidence" value="ECO:0007669"/>
    <property type="project" value="UniProtKB-UniRule"/>
</dbReference>
<keyword evidence="7 11" id="KW-0539">Nucleus</keyword>
<evidence type="ECO:0000256" key="8">
    <source>
        <dbReference type="ARBA" id="ARBA00023306"/>
    </source>
</evidence>
<sequence>MKRSSVSTGGAGRLSMQDLRSQDFSKQGLGLHTPQTKEKPAFGKLNINRPTSERKVSVFGKRTSGPGSRNSQFGIFSNSEKIKDPRPLNDKAFIQQCIRQLCEFLTENGYAYSVSMKSLQAPSVKDFLKIFTFLYGFLCPSYELPDTKFEEEVPRIFKDLGYPFALSKSSMYTVGAPHTWPHIVAALVWLIDCIKLHTAMKESSPLFDDGQPWGEETEDGIMHNKLFLDYTIKCYESFMTGADSFEEMNAELQSKLKDLFNVDASKLESLAAKNKALNEQIARLEQEREKEPNRLESLRKLKASLQADVQKYQAYMSNLESHSAILDQKLNGLDEEISRVELECETMKQENTRLQNIVDNQKYSVADIERINHERNELQQTINKLTKDLEAEQQQLWNEELKYARGKEAIETQLAEYHKLARKLKLIPKGAENSKGYDFEIKFNPEAGANCLVKYRAQVYVPLKELLNQTEEEINKALNKKMGLEDTLEQSYDFSTKVLFPKLNTMITESRRSVRSLKEEVQKLDDLYQQKVKEAEEEDKKCASELESLEKHKHLLESAVNEGLSEAMNELDALQREYQLVVQTTTEERRKVGNNLQRLLEMVATHVGSVEKHLEEQIAKADRDYEEYMSEDLLENIREIGDKYKKKAALLKAPDE</sequence>
<organism evidence="16 17">
    <name type="scientific">Diceros bicornis minor</name>
    <name type="common">South-central black rhinoceros</name>
    <dbReference type="NCBI Taxonomy" id="77932"/>
    <lineage>
        <taxon>Eukaryota</taxon>
        <taxon>Metazoa</taxon>
        <taxon>Chordata</taxon>
        <taxon>Craniata</taxon>
        <taxon>Vertebrata</taxon>
        <taxon>Euteleostomi</taxon>
        <taxon>Mammalia</taxon>
        <taxon>Eutheria</taxon>
        <taxon>Laurasiatheria</taxon>
        <taxon>Perissodactyla</taxon>
        <taxon>Rhinocerotidae</taxon>
        <taxon>Diceros</taxon>
    </lineage>
</organism>
<keyword evidence="9 11" id="KW-0137">Centromere</keyword>
<protein>
    <recommendedName>
        <fullName evidence="11">Kinetochore protein NDC80</fullName>
    </recommendedName>
</protein>
<proteinExistence type="inferred from homology"/>
<evidence type="ECO:0000259" key="13">
    <source>
        <dbReference type="Pfam" id="PF03801"/>
    </source>
</evidence>
<dbReference type="GO" id="GO:0005813">
    <property type="term" value="C:centrosome"/>
    <property type="evidence" value="ECO:0007669"/>
    <property type="project" value="UniProtKB-ARBA"/>
</dbReference>
<evidence type="ECO:0000256" key="6">
    <source>
        <dbReference type="ARBA" id="ARBA00023054"/>
    </source>
</evidence>
<accession>A0A7J7EU36</accession>
<dbReference type="InterPro" id="IPR005550">
    <property type="entry name" value="Kinetochore_Ndc80"/>
</dbReference>
<evidence type="ECO:0000256" key="5">
    <source>
        <dbReference type="ARBA" id="ARBA00022838"/>
    </source>
</evidence>
<dbReference type="GO" id="GO:0007051">
    <property type="term" value="P:spindle organization"/>
    <property type="evidence" value="ECO:0007669"/>
    <property type="project" value="UniProtKB-ARBA"/>
</dbReference>
<comment type="subunit">
    <text evidence="11">Component of the NDC80 complex.</text>
</comment>
<feature type="domain" description="DUF5595" evidence="14">
    <location>
        <begin position="215"/>
        <end position="287"/>
    </location>
</feature>
<dbReference type="GO" id="GO:0005737">
    <property type="term" value="C:cytoplasm"/>
    <property type="evidence" value="ECO:0007669"/>
    <property type="project" value="UniProtKB-ARBA"/>
</dbReference>
<evidence type="ECO:0000259" key="15">
    <source>
        <dbReference type="Pfam" id="PF24487"/>
    </source>
</evidence>
<name>A0A7J7EU36_DICBM</name>
<reference evidence="16 17" key="1">
    <citation type="journal article" date="2020" name="Mol. Biol. Evol.">
        <title>Interspecific Gene Flow and the Evolution of Specialization in Black and White Rhinoceros.</title>
        <authorList>
            <person name="Moodley Y."/>
            <person name="Westbury M.V."/>
            <person name="Russo I.M."/>
            <person name="Gopalakrishnan S."/>
            <person name="Rakotoarivelo A."/>
            <person name="Olsen R.A."/>
            <person name="Prost S."/>
            <person name="Tunstall T."/>
            <person name="Ryder O.A."/>
            <person name="Dalen L."/>
            <person name="Bruford M.W."/>
        </authorList>
    </citation>
    <scope>NUCLEOTIDE SEQUENCE [LARGE SCALE GENOMIC DNA]</scope>
    <source>
        <strain evidence="16">SBR-YM</strain>
        <tissue evidence="16">Skin</tissue>
    </source>
</reference>
<dbReference type="PANTHER" id="PTHR10643:SF2">
    <property type="entry name" value="KINETOCHORE PROTEIN NDC80 HOMOLOG"/>
    <property type="match status" value="1"/>
</dbReference>
<evidence type="ECO:0000256" key="4">
    <source>
        <dbReference type="ARBA" id="ARBA00022776"/>
    </source>
</evidence>
<keyword evidence="5 11" id="KW-0995">Kinetochore</keyword>
<dbReference type="Gene3D" id="1.10.418.30">
    <property type="entry name" value="Ncd80 complex, Ncd80 subunit"/>
    <property type="match status" value="1"/>
</dbReference>
<keyword evidence="8 11" id="KW-0131">Cell cycle</keyword>
<comment type="similarity">
    <text evidence="1 11">Belongs to the NDC80/HEC1 family.</text>
</comment>
<feature type="domain" description="Kinetochore protein Ndc80 CH" evidence="13">
    <location>
        <begin position="54"/>
        <end position="199"/>
    </location>
</feature>
<dbReference type="GO" id="GO:0031262">
    <property type="term" value="C:Ndc80 complex"/>
    <property type="evidence" value="ECO:0007669"/>
    <property type="project" value="UniProtKB-UniRule"/>
</dbReference>
<evidence type="ECO:0000256" key="10">
    <source>
        <dbReference type="ARBA" id="ARBA00058194"/>
    </source>
</evidence>
<evidence type="ECO:0000313" key="16">
    <source>
        <dbReference type="EMBL" id="KAF5919191.1"/>
    </source>
</evidence>
<evidence type="ECO:0000256" key="3">
    <source>
        <dbReference type="ARBA" id="ARBA00022618"/>
    </source>
</evidence>